<dbReference type="GO" id="GO:0005634">
    <property type="term" value="C:nucleus"/>
    <property type="evidence" value="ECO:0007669"/>
    <property type="project" value="TreeGrafter"/>
</dbReference>
<keyword evidence="4 8" id="KW-0863">Zinc-finger</keyword>
<feature type="compositionally biased region" description="Acidic residues" evidence="10">
    <location>
        <begin position="87"/>
        <end position="107"/>
    </location>
</feature>
<keyword evidence="2" id="KW-0479">Metal-binding</keyword>
<protein>
    <recommendedName>
        <fullName evidence="11">C2H2-type domain-containing protein</fullName>
    </recommendedName>
</protein>
<evidence type="ECO:0000256" key="1">
    <source>
        <dbReference type="ARBA" id="ARBA00004123"/>
    </source>
</evidence>
<feature type="region of interest" description="Disordered" evidence="10">
    <location>
        <begin position="515"/>
        <end position="580"/>
    </location>
</feature>
<evidence type="ECO:0000256" key="8">
    <source>
        <dbReference type="PROSITE-ProRule" id="PRU00042"/>
    </source>
</evidence>
<feature type="compositionally biased region" description="Acidic residues" evidence="10">
    <location>
        <begin position="920"/>
        <end position="971"/>
    </location>
</feature>
<name>A0A813Q720_9BILA</name>
<feature type="compositionally biased region" description="Low complexity" evidence="10">
    <location>
        <begin position="386"/>
        <end position="395"/>
    </location>
</feature>
<feature type="compositionally biased region" description="Low complexity" evidence="10">
    <location>
        <begin position="329"/>
        <end position="364"/>
    </location>
</feature>
<feature type="region of interest" description="Disordered" evidence="10">
    <location>
        <begin position="771"/>
        <end position="812"/>
    </location>
</feature>
<dbReference type="InterPro" id="IPR050331">
    <property type="entry name" value="Zinc_finger"/>
</dbReference>
<evidence type="ECO:0000256" key="2">
    <source>
        <dbReference type="ARBA" id="ARBA00022723"/>
    </source>
</evidence>
<dbReference type="PROSITE" id="PS00028">
    <property type="entry name" value="ZINC_FINGER_C2H2_1"/>
    <property type="match status" value="3"/>
</dbReference>
<feature type="compositionally biased region" description="Low complexity" evidence="10">
    <location>
        <begin position="787"/>
        <end position="806"/>
    </location>
</feature>
<keyword evidence="7" id="KW-0539">Nucleus</keyword>
<feature type="region of interest" description="Disordered" evidence="10">
    <location>
        <begin position="915"/>
        <end position="971"/>
    </location>
</feature>
<feature type="region of interest" description="Disordered" evidence="10">
    <location>
        <begin position="1"/>
        <end position="21"/>
    </location>
</feature>
<evidence type="ECO:0000256" key="6">
    <source>
        <dbReference type="ARBA" id="ARBA00023125"/>
    </source>
</evidence>
<evidence type="ECO:0000256" key="7">
    <source>
        <dbReference type="ARBA" id="ARBA00023242"/>
    </source>
</evidence>
<evidence type="ECO:0000256" key="10">
    <source>
        <dbReference type="SAM" id="MobiDB-lite"/>
    </source>
</evidence>
<comment type="subcellular location">
    <subcellularLocation>
        <location evidence="1">Nucleus</location>
    </subcellularLocation>
</comment>
<organism evidence="12 13">
    <name type="scientific">Brachionus calyciflorus</name>
    <dbReference type="NCBI Taxonomy" id="104777"/>
    <lineage>
        <taxon>Eukaryota</taxon>
        <taxon>Metazoa</taxon>
        <taxon>Spiralia</taxon>
        <taxon>Gnathifera</taxon>
        <taxon>Rotifera</taxon>
        <taxon>Eurotatoria</taxon>
        <taxon>Monogononta</taxon>
        <taxon>Pseudotrocha</taxon>
        <taxon>Ploima</taxon>
        <taxon>Brachionidae</taxon>
        <taxon>Brachionus</taxon>
    </lineage>
</organism>
<feature type="compositionally biased region" description="Pro residues" evidence="10">
    <location>
        <begin position="271"/>
        <end position="280"/>
    </location>
</feature>
<keyword evidence="6" id="KW-0238">DNA-binding</keyword>
<feature type="region of interest" description="Disordered" evidence="10">
    <location>
        <begin position="80"/>
        <end position="127"/>
    </location>
</feature>
<dbReference type="OrthoDB" id="6365676at2759"/>
<dbReference type="GO" id="GO:0010468">
    <property type="term" value="P:regulation of gene expression"/>
    <property type="evidence" value="ECO:0007669"/>
    <property type="project" value="TreeGrafter"/>
</dbReference>
<evidence type="ECO:0000313" key="12">
    <source>
        <dbReference type="EMBL" id="CAF0763019.1"/>
    </source>
</evidence>
<feature type="region of interest" description="Disordered" evidence="10">
    <location>
        <begin position="263"/>
        <end position="286"/>
    </location>
</feature>
<comment type="caution">
    <text evidence="12">The sequence shown here is derived from an EMBL/GenBank/DDBJ whole genome shotgun (WGS) entry which is preliminary data.</text>
</comment>
<feature type="compositionally biased region" description="Basic and acidic residues" evidence="10">
    <location>
        <begin position="548"/>
        <end position="560"/>
    </location>
</feature>
<feature type="compositionally biased region" description="Low complexity" evidence="10">
    <location>
        <begin position="110"/>
        <end position="122"/>
    </location>
</feature>
<feature type="coiled-coil region" evidence="9">
    <location>
        <begin position="157"/>
        <end position="188"/>
    </location>
</feature>
<feature type="compositionally biased region" description="Polar residues" evidence="10">
    <location>
        <begin position="365"/>
        <end position="385"/>
    </location>
</feature>
<dbReference type="PROSITE" id="PS50157">
    <property type="entry name" value="ZINC_FINGER_C2H2_2"/>
    <property type="match status" value="3"/>
</dbReference>
<reference evidence="12" key="1">
    <citation type="submission" date="2021-02" db="EMBL/GenBank/DDBJ databases">
        <authorList>
            <person name="Nowell W R."/>
        </authorList>
    </citation>
    <scope>NUCLEOTIDE SEQUENCE</scope>
    <source>
        <strain evidence="12">Ploen Becks lab</strain>
    </source>
</reference>
<evidence type="ECO:0000256" key="5">
    <source>
        <dbReference type="ARBA" id="ARBA00022833"/>
    </source>
</evidence>
<evidence type="ECO:0000256" key="3">
    <source>
        <dbReference type="ARBA" id="ARBA00022737"/>
    </source>
</evidence>
<dbReference type="PANTHER" id="PTHR16515:SF2">
    <property type="entry name" value="PR DOMAIN ZINC FINGER PROTEIN 4"/>
    <property type="match status" value="1"/>
</dbReference>
<keyword evidence="9" id="KW-0175">Coiled coil</keyword>
<dbReference type="InterPro" id="IPR036236">
    <property type="entry name" value="Znf_C2H2_sf"/>
</dbReference>
<dbReference type="GO" id="GO:0008270">
    <property type="term" value="F:zinc ion binding"/>
    <property type="evidence" value="ECO:0007669"/>
    <property type="project" value="UniProtKB-KW"/>
</dbReference>
<dbReference type="SMART" id="SM00355">
    <property type="entry name" value="ZnF_C2H2"/>
    <property type="match status" value="10"/>
</dbReference>
<keyword evidence="13" id="KW-1185">Reference proteome</keyword>
<evidence type="ECO:0000256" key="4">
    <source>
        <dbReference type="ARBA" id="ARBA00022771"/>
    </source>
</evidence>
<evidence type="ECO:0000259" key="11">
    <source>
        <dbReference type="PROSITE" id="PS50157"/>
    </source>
</evidence>
<feature type="domain" description="C2H2-type" evidence="11">
    <location>
        <begin position="814"/>
        <end position="841"/>
    </location>
</feature>
<dbReference type="InterPro" id="IPR013087">
    <property type="entry name" value="Znf_C2H2_type"/>
</dbReference>
<keyword evidence="3" id="KW-0677">Repeat</keyword>
<gene>
    <name evidence="12" type="ORF">OXX778_LOCUS4537</name>
</gene>
<evidence type="ECO:0000313" key="13">
    <source>
        <dbReference type="Proteomes" id="UP000663879"/>
    </source>
</evidence>
<sequence>MLASNTNKRKKSFKAAPSSPPTTLKYCNKCDFQTNDLNEFTEHMKFEHSLDEIYPCDMCSFFTESLWDYQVHMEKTHLEENRMHESESEDILEAPEEEFDEDDEDDNKESILYSSSSSSSISFNPKKNSDEIINKKINFDNQNSKMIFDLANQYQNQSQLTQLIQKYNQQMNQQQQQQQHQQQQQQQRLPQIPMQEKAKRHYNSEVDPARYRKVFEEGITKFACSICGNTYKWRKSLNKHWKEKHITETPPPLDAPVAVKLRNGNTTLNSTPPPPPPVPAPLVKKLDNNPMGNVLNVFQQYLNSQLPVKNDDTSAPLDLSMKPKRERSQSPSISQRSHSASSTSSSSNSSTSASSSDSSETNSTLPTEATQHNPQPDTPKQQPIAQSQLNNTSSSSSQAYNQKLFICSICDAKFHVVDQINEHFLKNHYNEYQRELSSKSPPRNTNVAQQNEEWNLSDPQNPLKCIKCDFVGRWPTELQKHAASHSTSRPFKCLICSLTYKWRWDLAKHFDRTHPTFRNPYKKRDRDAARSTIVNPTPQVRRSRSRSRSNESEEAKKLKYEAISINPHTPPLSSSSSSSSSSTCSLQPNFLPPFLSPQSQNTAAMYAAYLLANPAFLSNLNNPLFAMAALQNAQIAPLDTTTITKKKFDEPIDMNKQVKHSTSNTNVKKLKLDESDVECKEARNFQCFWCDFRGRWRSEIIQHMRCHHAREKPYRCSTCMYASNWKWDVQKHTKKQHPNNISVKIIEVPDQVLFPDLKDLNFFDCIKQVGPESSPKKAPSINLTPPSSSSSSSSTSSISSISSSSIRPNKKSTMNCAQCPYVACNLSDLRRHLIVHSNEQPYHCCTCSFKSKWKSDVKKHQRSSGHIGPILVGKKAMQKVIEKLGLDKKADLVNIDNRQCKSNEKLIDEEDFNNRKKDVEDSDEEVYEQLNDDEEYFDDEEDAQMNSETFEEEFPEDEEGELEIDQDDDEY</sequence>
<proteinExistence type="predicted"/>
<dbReference type="PANTHER" id="PTHR16515">
    <property type="entry name" value="PR DOMAIN ZINC FINGER PROTEIN"/>
    <property type="match status" value="1"/>
</dbReference>
<feature type="domain" description="C2H2-type" evidence="11">
    <location>
        <begin position="222"/>
        <end position="250"/>
    </location>
</feature>
<feature type="domain" description="C2H2-type" evidence="11">
    <location>
        <begin position="685"/>
        <end position="713"/>
    </location>
</feature>
<dbReference type="SUPFAM" id="SSF57667">
    <property type="entry name" value="beta-beta-alpha zinc fingers"/>
    <property type="match status" value="4"/>
</dbReference>
<keyword evidence="5" id="KW-0862">Zinc</keyword>
<feature type="region of interest" description="Disordered" evidence="10">
    <location>
        <begin position="307"/>
        <end position="395"/>
    </location>
</feature>
<dbReference type="EMBL" id="CAJNOC010000450">
    <property type="protein sequence ID" value="CAF0763019.1"/>
    <property type="molecule type" value="Genomic_DNA"/>
</dbReference>
<dbReference type="Gene3D" id="3.30.160.60">
    <property type="entry name" value="Classic Zinc Finger"/>
    <property type="match status" value="4"/>
</dbReference>
<evidence type="ECO:0000256" key="9">
    <source>
        <dbReference type="SAM" id="Coils"/>
    </source>
</evidence>
<accession>A0A813Q720</accession>
<dbReference type="Proteomes" id="UP000663879">
    <property type="component" value="Unassembled WGS sequence"/>
</dbReference>
<dbReference type="AlphaFoldDB" id="A0A813Q720"/>